<feature type="region of interest" description="Disordered" evidence="3">
    <location>
        <begin position="1017"/>
        <end position="1055"/>
    </location>
</feature>
<keyword evidence="2" id="KW-0813">Transport</keyword>
<feature type="region of interest" description="Disordered" evidence="3">
    <location>
        <begin position="811"/>
        <end position="873"/>
    </location>
</feature>
<dbReference type="GO" id="GO:0045053">
    <property type="term" value="P:protein retention in Golgi apparatus"/>
    <property type="evidence" value="ECO:0007669"/>
    <property type="project" value="TreeGrafter"/>
</dbReference>
<feature type="compositionally biased region" description="Low complexity" evidence="3">
    <location>
        <begin position="1168"/>
        <end position="1179"/>
    </location>
</feature>
<feature type="region of interest" description="Disordered" evidence="3">
    <location>
        <begin position="2434"/>
        <end position="2459"/>
    </location>
</feature>
<feature type="region of interest" description="Disordered" evidence="3">
    <location>
        <begin position="2620"/>
        <end position="2654"/>
    </location>
</feature>
<feature type="compositionally biased region" description="Acidic residues" evidence="3">
    <location>
        <begin position="829"/>
        <end position="843"/>
    </location>
</feature>
<feature type="compositionally biased region" description="Polar residues" evidence="3">
    <location>
        <begin position="2434"/>
        <end position="2444"/>
    </location>
</feature>
<keyword evidence="6" id="KW-1185">Reference proteome</keyword>
<dbReference type="InterPro" id="IPR026847">
    <property type="entry name" value="VPS13"/>
</dbReference>
<protein>
    <recommendedName>
        <fullName evidence="4">Chorein N-terminal domain-containing protein</fullName>
    </recommendedName>
</protein>
<dbReference type="Pfam" id="PF12624">
    <property type="entry name" value="VPS13_N"/>
    <property type="match status" value="1"/>
</dbReference>
<feature type="compositionally biased region" description="Low complexity" evidence="3">
    <location>
        <begin position="1279"/>
        <end position="1295"/>
    </location>
</feature>
<gene>
    <name evidence="5" type="ORF">MCOS_LOCUS2538</name>
</gene>
<proteinExistence type="inferred from homology"/>
<feature type="compositionally biased region" description="Polar residues" evidence="3">
    <location>
        <begin position="1152"/>
        <end position="1163"/>
    </location>
</feature>
<feature type="region of interest" description="Disordered" evidence="3">
    <location>
        <begin position="1279"/>
        <end position="1303"/>
    </location>
</feature>
<evidence type="ECO:0000256" key="3">
    <source>
        <dbReference type="SAM" id="MobiDB-lite"/>
    </source>
</evidence>
<sequence length="2912" mass="321266">MLIRLVSAVLNRFLGQYVENLDTERLSYSLGYQGNVILTDLRLKEDALSHLLGLPLRLKASHIARVKLHIPLTQLRSQPWCITIEDAELVVYPNGEDDHNATASTTSDLGPTDEADPDEILRVRRRAYLDRLESRWWQVVQQGGLVGAAGIASPTDSSWWSYGVSLVYGIVSNLHVEIRNIHFYFVDEKGVITGNRKPSFSWGILLDRMTVQATDENWNPSNRSSEQQIEFKSIDIVGLSVYWLEKSDRQRHHLIPPSQFSIHLLRRTTPEPLTSDETARIEVDAKLESLNLDLSKRALGFSYKLIKYFKNHLTPTRRPRLRPSKQPSAWWRYAACELVPGLRKHLSPRQTLDLDHLADEASLTNRYVRAYEAHLLQGLGITATTGVEALESLEERMSLERVALLRQVAMQRAASHTDPHQFCCNAGALQRRERNQPPANPPSQSWWPSFLSAGAATTTSASPPPESADDEGDAPRPWRLWWWFSAAPPVEKCAEEKVDTTNSEAALMLLNELVAAQDVGQVLTRDRLFCKVTCCVDRFRMALDDQAVSWWLLVFVLGSLCSWLIFSGIPSFEPLCSLTADDLRLQMETRPRQESLLFNASLHSLVVSDERTRLGGRVQPLFPAVISPQPTSGERPSDSTADLFWLEYATGQPASETPASLRIRTAPLRVICQPELFNEAVKFFEAASSGFSNQASGRVQESAYDTIKSQTKANLRAALHNVEAADELQQGLDFGRPESPSARRGAPPSTAPSLSLHLDIAAPRILLPERLWPTPQEEVAEAACGPPPSLLGVICDFGRFRLSNWDAESISTGEAEEKAKAPARSVDSVGEEDDDTEEDESDAFETPCGTPVASDSESVPSPTVAHKRRLSLHRRRPPFQRQRRRLYETYLLELDQLRILAGRLDVLQASAFWPDLLSKGSIPSGANRLHASVVASQAHLVDRFSLAIWITRRVVRMADIPSKTSLSNFTIPPGVPSDLPGLLVCLEQRQCVLRLSDVKVAAIRRCLAAVASASTEKSEACDSRPRPQAPPGRLRHSSTLQRRHRQRCVSAGGTSSPRRTILLTFRMSELILQLDSRGRSSRPLAECRLGSTAARFARSKDADHSLTRYDMCMQVHSLTVADALCGLGGDFDLLAASHRGVRLDTLSGNLNVTSTPRSEQSSPRVHLPSQSQPASTPQPFLDSIDDDTGSSTALIRVDYSRSCITSETAVSQQNSRRMDVKFRHLDLLGKLCRQRRSLRLSTIVPIQRQVKRVSYARNLNTLLELISFVRYVTPESETTTTLSSASSANPSSESPDTNSTVIDNSSSLEMSISVERLSLVLIHVTELPKPHHQMDWDEDERTKTSPPQATAERLATITLLGALFKSHASRGLTQRFEVSLAGLQVLDLMGVGDASLSGPQHRHIFAAGQCLDPELPDDFASVGQKPVFTVSANREACLLGYHIRFSDSGRFCLPPSFCDPQAEVSSPVYVHKPRTLHEISSWFSRLYHWTAVVGVLAQKLKNVATRQVVEAPAASPFASFRATFEQPVVVFPAAATSARVLIARLGRLTLTSSGPHLVELSVARASLASLDVVEGIPLVRGTSQTVKAMLTLAHYLGLVTSAAEVAVLEDISADLHLSRQTTPRSWSQSTNPGVFDWPAGFDAEAPLIPFADTDPVLIAGPSKETWVMVEACLVQPLHVCLTKIVYQQLLQTLDNLTYDDDDDDADGGYSDGHCAASSAAELTESHRAAEGFYDDDSSWRPQATPLFAVRFRMPYLVVETFADMSGEAQPVGLTRLTLADFFITASKSPRLVGGLTRIEASLASLLLENMLPGDAALDGTNENRYLLFSHQSPSSSMERRGRLRRQRRLADSCPDVRGTPFKAFFQHKTTGVAERFRGPRWRNTQSFTDPRSVGEEVVAKRGAGLRLSSKRRRSASMDAGGQVCAPTRVGAAGAVGGRQFVRIRVLLVDQGSPLFSTKYQSKRRFVDVDFSSLTCYLSLHPWVLLLDFLSVGSPITACDEFDIEPVTKSRAKLDEVDKAMQTGGDYETTVTTLNVSEFSLLLDTAVDRSQPPEHLLRASAASLHLHLTNYSRPIAAGGDWMYLDGRLGEVLVEDLSHTGKLYGQRFVTTPSRVGGSDSNENVGFLSFRLTKYQLPDPELSRRTEDGVLRLRLGPAYYVHTQDFLVTSIDTLDRFLQYQDLMNRVRASSAGYKARTPRNYVRQRAPLSMRLRLDVEAQAPIVVLPVSAASDAALVCDLGTLTAVNDFVWHDDPNIADDEDDVKVAGGDFEVEKQRCKYCAENYEEGRELGQDDLMTQSHCPTMTSSTESLGTDAESDESPCLLDRIQLTLNHIEVYLGKRHDADGRPPRWRPLATEVVGRGVHFRWFSILPASQSLLTEPFGLSVRVERNLSSGRRQHAAPDWRLSARLRLLSPLHLSLDDYALLRGVLSHNLASSPPAQPSTNQLPPPHNASPTREPSYTRKPHKVFAFSFDLEDVAICMAVPSDWPSLHQTTGDSQSRAFCRLDLTRSRLTYDSFSCGRRVTDLSCSAATFTDTRFTGCAQPQNLFPSILSALTTQESPNLSPQFRVTQVVAPSNGNATHPSNSSCMTFHLRSMRLMLALDWLVDLHRFLTHPPLGPSSLGSSTNSLRRSSTNATTDSCLMEENAPQQPQGTSDLRIFTEQTEFVIMENPAELDTNTVVLTVSLHLGAMCFLLRSGGLLSQSLMVLCLHGVGVHTFAGCVDSRAVIIEPTDLEVLVTPPPPSPRVHHQHSSRSSSCTGLQELVSPRASLVVRTSTLRTHFSYTDSQLFVALLDSLREQAAFAFGSSAGRDADCVASATLEAPPPPPPPPESRAVLWLRHLVEHLTPHISSVDFQSAFSLCLIDDCLDADVPLAEIVVSGTFSLIHGDPRNQSTLGVSTDGVVLHLVVLLSH</sequence>
<dbReference type="Proteomes" id="UP000267029">
    <property type="component" value="Unassembled WGS sequence"/>
</dbReference>
<accession>A0A158QTC1</accession>
<dbReference type="GO" id="GO:0006623">
    <property type="term" value="P:protein targeting to vacuole"/>
    <property type="evidence" value="ECO:0007669"/>
    <property type="project" value="TreeGrafter"/>
</dbReference>
<dbReference type="PANTHER" id="PTHR16166:SF93">
    <property type="entry name" value="INTERMEMBRANE LIPID TRANSFER PROTEIN VPS13"/>
    <property type="match status" value="1"/>
</dbReference>
<organism evidence="5 6">
    <name type="scientific">Mesocestoides corti</name>
    <name type="common">Flatworm</name>
    <dbReference type="NCBI Taxonomy" id="53468"/>
    <lineage>
        <taxon>Eukaryota</taxon>
        <taxon>Metazoa</taxon>
        <taxon>Spiralia</taxon>
        <taxon>Lophotrochozoa</taxon>
        <taxon>Platyhelminthes</taxon>
        <taxon>Cestoda</taxon>
        <taxon>Eucestoda</taxon>
        <taxon>Cyclophyllidea</taxon>
        <taxon>Mesocestoididae</taxon>
        <taxon>Mesocestoides</taxon>
    </lineage>
</organism>
<evidence type="ECO:0000259" key="4">
    <source>
        <dbReference type="Pfam" id="PF12624"/>
    </source>
</evidence>
<evidence type="ECO:0000256" key="2">
    <source>
        <dbReference type="ARBA" id="ARBA00022448"/>
    </source>
</evidence>
<dbReference type="EMBL" id="UXSR01000428">
    <property type="protein sequence ID" value="VDD76535.1"/>
    <property type="molecule type" value="Genomic_DNA"/>
</dbReference>
<name>A0A158QTC1_MESCO</name>
<dbReference type="PANTHER" id="PTHR16166">
    <property type="entry name" value="VACUOLAR PROTEIN SORTING-ASSOCIATED PROTEIN VPS13"/>
    <property type="match status" value="1"/>
</dbReference>
<feature type="compositionally biased region" description="Low complexity" evidence="3">
    <location>
        <begin position="2620"/>
        <end position="2634"/>
    </location>
</feature>
<feature type="region of interest" description="Disordered" evidence="3">
    <location>
        <begin position="728"/>
        <end position="754"/>
    </location>
</feature>
<dbReference type="InterPro" id="IPR026854">
    <property type="entry name" value="VPS13_N"/>
</dbReference>
<comment type="similarity">
    <text evidence="1">Belongs to the VPS13 family.</text>
</comment>
<feature type="region of interest" description="Disordered" evidence="3">
    <location>
        <begin position="1152"/>
        <end position="1183"/>
    </location>
</feature>
<feature type="compositionally biased region" description="Basic residues" evidence="3">
    <location>
        <begin position="1033"/>
        <end position="1047"/>
    </location>
</feature>
<reference evidence="5 6" key="1">
    <citation type="submission" date="2018-10" db="EMBL/GenBank/DDBJ databases">
        <authorList>
            <consortium name="Pathogen Informatics"/>
        </authorList>
    </citation>
    <scope>NUCLEOTIDE SEQUENCE [LARGE SCALE GENOMIC DNA]</scope>
</reference>
<evidence type="ECO:0000313" key="6">
    <source>
        <dbReference type="Proteomes" id="UP000267029"/>
    </source>
</evidence>
<evidence type="ECO:0000256" key="1">
    <source>
        <dbReference type="ARBA" id="ARBA00006545"/>
    </source>
</evidence>
<feature type="domain" description="Chorein N-terminal" evidence="4">
    <location>
        <begin position="1"/>
        <end position="248"/>
    </location>
</feature>
<evidence type="ECO:0000313" key="5">
    <source>
        <dbReference type="EMBL" id="VDD76535.1"/>
    </source>
</evidence>
<dbReference type="OrthoDB" id="272810at2759"/>